<evidence type="ECO:0000256" key="4">
    <source>
        <dbReference type="SAM" id="Phobius"/>
    </source>
</evidence>
<dbReference type="PANTHER" id="PTHR35807:SF1">
    <property type="entry name" value="TRANSCRIPTIONAL REGULATOR REDD"/>
    <property type="match status" value="1"/>
</dbReference>
<reference evidence="6 7" key="1">
    <citation type="submission" date="2020-02" db="EMBL/GenBank/DDBJ databases">
        <title>Draft Genome Sequence of Verrucosispora sp. Strain CWR15, Isolated from Gulf of Mexico Sponge.</title>
        <authorList>
            <person name="Kennedy S.J."/>
            <person name="Cella E."/>
            <person name="Azarian T."/>
            <person name="Baker B.J."/>
            <person name="Shaw L.N."/>
        </authorList>
    </citation>
    <scope>NUCLEOTIDE SEQUENCE [LARGE SCALE GENOMIC DNA]</scope>
    <source>
        <strain evidence="6 7">CWR15</strain>
    </source>
</reference>
<sequence length="679" mass="72925">MDEVRWPRQLMSLLFLLALLAGPPLVLLTLIGPPMKGWPSTAQVRAWVQQPLTEQTLTAALTIAAWLVWLMLTYTVAVRILIRLRETSAWLRRLPLPTPLQATASGMAGAAAFGVTTNALPTAPPHPVSSGPVTLQDKASPDDHGEAAHDDGIGVSGGWLPRDVAEQVAAAAALVWLRRRRDYQPGPASRNDADLAPLPPTVTAVQAALADNPTPPTPTDGITTGVEALPAGGVGLTGPGALSVGRGLLVTALLAGQRHPKTSLITTKAALASLLGPAAETLGRRLPLTIIDNLDEAAQLVHAAHQGAYPHANTQRQDAPSGTASHRRIVLLDEHDGDEPQMKRLVEASVATAAVVVALGQWPAGPTWHADSAGNLHHPRHTHATGPRLCVLDQMAATDLLAIIALPDPSPAAPRASLPDGGSTDLRLPRQVTRREPRLQPSKPRQRLHLRVLGDPQLFVDGEPFAVRRSAALQILVYLATHPTGANTAQLTDAIWPGLPRRSLTGRLYTALSDVRGSVRAACGLHVIDHVDDRYRLNPAHVDVDLWHLNAAIHHATTTHINTHTAWQAVLDAYPADLAATRTWPWLGPIREAIRRRIIDICVSLATAEPDSHHTFQLLQAGIRIDPYNADLHKHASRALTTLGDHEAATELQDHYRQTLTRAGLDDTITHHLSPTIQQ</sequence>
<feature type="domain" description="Bacterial transcriptional activator" evidence="5">
    <location>
        <begin position="544"/>
        <end position="670"/>
    </location>
</feature>
<dbReference type="Gene3D" id="1.10.10.10">
    <property type="entry name" value="Winged helix-like DNA-binding domain superfamily/Winged helix DNA-binding domain"/>
    <property type="match status" value="1"/>
</dbReference>
<keyword evidence="2" id="KW-0804">Transcription</keyword>
<feature type="transmembrane region" description="Helical" evidence="4">
    <location>
        <begin position="57"/>
        <end position="82"/>
    </location>
</feature>
<feature type="compositionally biased region" description="Basic and acidic residues" evidence="3">
    <location>
        <begin position="139"/>
        <end position="151"/>
    </location>
</feature>
<proteinExistence type="predicted"/>
<comment type="caution">
    <text evidence="6">The sequence shown here is derived from an EMBL/GenBank/DDBJ whole genome shotgun (WGS) entry which is preliminary data.</text>
</comment>
<dbReference type="InterPro" id="IPR051677">
    <property type="entry name" value="AfsR-DnrI-RedD_regulator"/>
</dbReference>
<dbReference type="SMART" id="SM01043">
    <property type="entry name" value="BTAD"/>
    <property type="match status" value="1"/>
</dbReference>
<protein>
    <recommendedName>
        <fullName evidence="5">Bacterial transcriptional activator domain-containing protein</fullName>
    </recommendedName>
</protein>
<dbReference type="Proteomes" id="UP000478148">
    <property type="component" value="Unassembled WGS sequence"/>
</dbReference>
<accession>A0A6M1L0V5</accession>
<evidence type="ECO:0000259" key="5">
    <source>
        <dbReference type="SMART" id="SM01043"/>
    </source>
</evidence>
<gene>
    <name evidence="6" type="ORF">ENC19_16900</name>
</gene>
<name>A0A6M1L0V5_9ACTN</name>
<keyword evidence="7" id="KW-1185">Reference proteome</keyword>
<keyword evidence="4" id="KW-1133">Transmembrane helix</keyword>
<feature type="region of interest" description="Disordered" evidence="3">
    <location>
        <begin position="118"/>
        <end position="151"/>
    </location>
</feature>
<evidence type="ECO:0000313" key="6">
    <source>
        <dbReference type="EMBL" id="NGM14229.1"/>
    </source>
</evidence>
<evidence type="ECO:0000256" key="3">
    <source>
        <dbReference type="SAM" id="MobiDB-lite"/>
    </source>
</evidence>
<dbReference type="GO" id="GO:0003677">
    <property type="term" value="F:DNA binding"/>
    <property type="evidence" value="ECO:0007669"/>
    <property type="project" value="TreeGrafter"/>
</dbReference>
<keyword evidence="4" id="KW-0472">Membrane</keyword>
<dbReference type="GO" id="GO:0006355">
    <property type="term" value="P:regulation of DNA-templated transcription"/>
    <property type="evidence" value="ECO:0007669"/>
    <property type="project" value="TreeGrafter"/>
</dbReference>
<dbReference type="InterPro" id="IPR036388">
    <property type="entry name" value="WH-like_DNA-bd_sf"/>
</dbReference>
<keyword evidence="4" id="KW-0812">Transmembrane</keyword>
<dbReference type="InterPro" id="IPR005158">
    <property type="entry name" value="BTAD"/>
</dbReference>
<dbReference type="PANTHER" id="PTHR35807">
    <property type="entry name" value="TRANSCRIPTIONAL REGULATOR REDD-RELATED"/>
    <property type="match status" value="1"/>
</dbReference>
<feature type="region of interest" description="Disordered" evidence="3">
    <location>
        <begin position="412"/>
        <end position="446"/>
    </location>
</feature>
<evidence type="ECO:0000256" key="1">
    <source>
        <dbReference type="ARBA" id="ARBA00023015"/>
    </source>
</evidence>
<keyword evidence="1" id="KW-0805">Transcription regulation</keyword>
<evidence type="ECO:0000256" key="2">
    <source>
        <dbReference type="ARBA" id="ARBA00023163"/>
    </source>
</evidence>
<dbReference type="EMBL" id="SAIY01000005">
    <property type="protein sequence ID" value="NGM14229.1"/>
    <property type="molecule type" value="Genomic_DNA"/>
</dbReference>
<organism evidence="6 7">
    <name type="scientific">Verrucosispora sioxanthis</name>
    <dbReference type="NCBI Taxonomy" id="2499994"/>
    <lineage>
        <taxon>Bacteria</taxon>
        <taxon>Bacillati</taxon>
        <taxon>Actinomycetota</taxon>
        <taxon>Actinomycetes</taxon>
        <taxon>Micromonosporales</taxon>
        <taxon>Micromonosporaceae</taxon>
        <taxon>Micromonospora</taxon>
    </lineage>
</organism>
<evidence type="ECO:0000313" key="7">
    <source>
        <dbReference type="Proteomes" id="UP000478148"/>
    </source>
</evidence>
<dbReference type="AlphaFoldDB" id="A0A6M1L0V5"/>